<feature type="transmembrane region" description="Helical" evidence="6">
    <location>
        <begin position="378"/>
        <end position="398"/>
    </location>
</feature>
<feature type="transmembrane region" description="Helical" evidence="6">
    <location>
        <begin position="187"/>
        <end position="208"/>
    </location>
</feature>
<feature type="transmembrane region" description="Helical" evidence="6">
    <location>
        <begin position="474"/>
        <end position="496"/>
    </location>
</feature>
<dbReference type="InterPro" id="IPR002797">
    <property type="entry name" value="Polysacc_synth"/>
</dbReference>
<keyword evidence="8" id="KW-1185">Reference proteome</keyword>
<dbReference type="Proteomes" id="UP001519343">
    <property type="component" value="Unassembled WGS sequence"/>
</dbReference>
<reference evidence="7 8" key="1">
    <citation type="submission" date="2021-03" db="EMBL/GenBank/DDBJ databases">
        <title>Genomic Encyclopedia of Type Strains, Phase IV (KMG-IV): sequencing the most valuable type-strain genomes for metagenomic binning, comparative biology and taxonomic classification.</title>
        <authorList>
            <person name="Goeker M."/>
        </authorList>
    </citation>
    <scope>NUCLEOTIDE SEQUENCE [LARGE SCALE GENOMIC DNA]</scope>
    <source>
        <strain evidence="7 8">DSM 24738</strain>
    </source>
</reference>
<dbReference type="InterPro" id="IPR024923">
    <property type="entry name" value="PG_synth_SpoVB"/>
</dbReference>
<evidence type="ECO:0000313" key="7">
    <source>
        <dbReference type="EMBL" id="MBP1930371.1"/>
    </source>
</evidence>
<feature type="transmembrane region" description="Helical" evidence="6">
    <location>
        <begin position="404"/>
        <end position="429"/>
    </location>
</feature>
<feature type="transmembrane region" description="Helical" evidence="6">
    <location>
        <begin position="7"/>
        <end position="29"/>
    </location>
</feature>
<keyword evidence="5 6" id="KW-0472">Membrane</keyword>
<sequence>MAGSSFLKGALILSAAAFISKLLGVFYVIPLKHLAGDEGLALYQAVFPIYNTLLILSVSGIPIALSKLISEKVSSGQRGEVAPITRSAIRSMIVVALLGFAVLFMGSKTIALWIGDLRTTLSIQAIAYAMLLVPFVAVLRGYFYGFQLMQLSAVSQVIEQFARVFTMIFLVYWFLKSGKTMEVIASGAAFSSVAGVSVAFLILVVGYLRHRTIGSAQTLEHSGYIKKILAIAIPVSLSTLMIPVLGMVDSLTIINMLKTSGEMAAQATKEFGVYSRGVPIVQFAAFYATGLSVAVVPALSSARTNAEKDTQIRNTLKISLLIGIPASIGMMLIAQPLNVLFYGDGQGSNALAVLAVSTLFLSLAVSASGILQGLGKASWPAIFLAVGIVLKVVFNLWLTPIYGILGAAYSTVITYALIALVSIWTIRYFHPSLRLLSAKEIARWILPSLLMGGILILCNYGNLTASTSHTRGAALYSLSITIGIGIISYVIGLMLFRVITKKDFQQILQRFMKKR</sequence>
<evidence type="ECO:0000256" key="1">
    <source>
        <dbReference type="ARBA" id="ARBA00004651"/>
    </source>
</evidence>
<dbReference type="RefSeq" id="WP_209808308.1">
    <property type="nucleotide sequence ID" value="NZ_JAGGKT010000001.1"/>
</dbReference>
<feature type="transmembrane region" description="Helical" evidence="6">
    <location>
        <begin position="349"/>
        <end position="371"/>
    </location>
</feature>
<accession>A0ABS4GJE1</accession>
<evidence type="ECO:0000256" key="6">
    <source>
        <dbReference type="SAM" id="Phobius"/>
    </source>
</evidence>
<gene>
    <name evidence="7" type="ORF">J2Z37_000358</name>
</gene>
<evidence type="ECO:0000256" key="4">
    <source>
        <dbReference type="ARBA" id="ARBA00022989"/>
    </source>
</evidence>
<evidence type="ECO:0000256" key="3">
    <source>
        <dbReference type="ARBA" id="ARBA00022692"/>
    </source>
</evidence>
<evidence type="ECO:0000313" key="8">
    <source>
        <dbReference type="Proteomes" id="UP001519343"/>
    </source>
</evidence>
<dbReference type="PANTHER" id="PTHR30250">
    <property type="entry name" value="PST FAMILY PREDICTED COLANIC ACID TRANSPORTER"/>
    <property type="match status" value="1"/>
</dbReference>
<dbReference type="PIRSF" id="PIRSF038958">
    <property type="entry name" value="PG_synth_SpoVB"/>
    <property type="match status" value="1"/>
</dbReference>
<comment type="caution">
    <text evidence="7">The sequence shown here is derived from an EMBL/GenBank/DDBJ whole genome shotgun (WGS) entry which is preliminary data.</text>
</comment>
<keyword evidence="4 6" id="KW-1133">Transmembrane helix</keyword>
<feature type="transmembrane region" description="Helical" evidence="6">
    <location>
        <begin position="320"/>
        <end position="343"/>
    </location>
</feature>
<feature type="transmembrane region" description="Helical" evidence="6">
    <location>
        <begin position="91"/>
        <end position="114"/>
    </location>
</feature>
<feature type="transmembrane region" description="Helical" evidence="6">
    <location>
        <begin position="49"/>
        <end position="70"/>
    </location>
</feature>
<keyword evidence="2" id="KW-1003">Cell membrane</keyword>
<keyword evidence="3 6" id="KW-0812">Transmembrane</keyword>
<comment type="subcellular location">
    <subcellularLocation>
        <location evidence="1">Cell membrane</location>
        <topology evidence="1">Multi-pass membrane protein</topology>
    </subcellularLocation>
</comment>
<dbReference type="EMBL" id="JAGGKT010000001">
    <property type="protein sequence ID" value="MBP1930371.1"/>
    <property type="molecule type" value="Genomic_DNA"/>
</dbReference>
<dbReference type="PANTHER" id="PTHR30250:SF29">
    <property type="entry name" value="POLYSACCHARIDE BIOSYNTHESIS PROTEIN C-TERMINAL DOMAIN-CONTAINING PROTEIN"/>
    <property type="match status" value="1"/>
</dbReference>
<evidence type="ECO:0000256" key="2">
    <source>
        <dbReference type="ARBA" id="ARBA00022475"/>
    </source>
</evidence>
<feature type="transmembrane region" description="Helical" evidence="6">
    <location>
        <begin position="280"/>
        <end position="299"/>
    </location>
</feature>
<feature type="transmembrane region" description="Helical" evidence="6">
    <location>
        <begin position="157"/>
        <end position="175"/>
    </location>
</feature>
<organism evidence="7 8">
    <name type="scientific">Ammoniphilus resinae</name>
    <dbReference type="NCBI Taxonomy" id="861532"/>
    <lineage>
        <taxon>Bacteria</taxon>
        <taxon>Bacillati</taxon>
        <taxon>Bacillota</taxon>
        <taxon>Bacilli</taxon>
        <taxon>Bacillales</taxon>
        <taxon>Paenibacillaceae</taxon>
        <taxon>Aneurinibacillus group</taxon>
        <taxon>Ammoniphilus</taxon>
    </lineage>
</organism>
<name>A0ABS4GJE1_9BACL</name>
<feature type="transmembrane region" description="Helical" evidence="6">
    <location>
        <begin position="441"/>
        <end position="462"/>
    </location>
</feature>
<protein>
    <submittedName>
        <fullName evidence="7">PST family polysaccharide transporter</fullName>
    </submittedName>
</protein>
<feature type="transmembrane region" description="Helical" evidence="6">
    <location>
        <begin position="228"/>
        <end position="248"/>
    </location>
</feature>
<proteinExistence type="predicted"/>
<dbReference type="Pfam" id="PF01943">
    <property type="entry name" value="Polysacc_synt"/>
    <property type="match status" value="1"/>
</dbReference>
<feature type="transmembrane region" description="Helical" evidence="6">
    <location>
        <begin position="126"/>
        <end position="145"/>
    </location>
</feature>
<dbReference type="CDD" id="cd13124">
    <property type="entry name" value="MATE_SpoVB_like"/>
    <property type="match status" value="1"/>
</dbReference>
<dbReference type="InterPro" id="IPR050833">
    <property type="entry name" value="Poly_Biosynth_Transport"/>
</dbReference>
<evidence type="ECO:0000256" key="5">
    <source>
        <dbReference type="ARBA" id="ARBA00023136"/>
    </source>
</evidence>